<evidence type="ECO:0000256" key="13">
    <source>
        <dbReference type="PROSITE-ProRule" id="PRU10144"/>
    </source>
</evidence>
<dbReference type="InterPro" id="IPR000531">
    <property type="entry name" value="Beta-barrel_TonB"/>
</dbReference>
<dbReference type="Gene3D" id="2.170.130.10">
    <property type="entry name" value="TonB-dependent receptor, plug domain"/>
    <property type="match status" value="1"/>
</dbReference>
<name>A0A3S4WQM9_HAEPA</name>
<keyword evidence="7" id="KW-0677">Repeat</keyword>
<dbReference type="InterPro" id="IPR036942">
    <property type="entry name" value="Beta-barrel_TonB_sf"/>
</dbReference>
<dbReference type="Proteomes" id="UP000268879">
    <property type="component" value="Chromosome"/>
</dbReference>
<dbReference type="Pfam" id="PF07715">
    <property type="entry name" value="Plug"/>
    <property type="match status" value="1"/>
</dbReference>
<dbReference type="InterPro" id="IPR039426">
    <property type="entry name" value="TonB-dep_rcpt-like"/>
</dbReference>
<keyword evidence="6 16" id="KW-0732">Signal</keyword>
<gene>
    <name evidence="19" type="primary">hpuB</name>
    <name evidence="19" type="ORF">NCTC10665_00153</name>
</gene>
<keyword evidence="9 12" id="KW-0472">Membrane</keyword>
<proteinExistence type="inferred from homology"/>
<dbReference type="AlphaFoldDB" id="A0A3S4WQM9"/>
<comment type="subcellular location">
    <subcellularLocation>
        <location evidence="1 12">Cell outer membrane</location>
        <topology evidence="1 12">Multi-pass membrane protein</topology>
    </subcellularLocation>
</comment>
<evidence type="ECO:0000256" key="12">
    <source>
        <dbReference type="PROSITE-ProRule" id="PRU01360"/>
    </source>
</evidence>
<evidence type="ECO:0000256" key="3">
    <source>
        <dbReference type="ARBA" id="ARBA00022448"/>
    </source>
</evidence>
<dbReference type="InterPro" id="IPR010917">
    <property type="entry name" value="TonB_rcpt_CS"/>
</dbReference>
<evidence type="ECO:0000256" key="8">
    <source>
        <dbReference type="ARBA" id="ARBA00023077"/>
    </source>
</evidence>
<evidence type="ECO:0000256" key="1">
    <source>
        <dbReference type="ARBA" id="ARBA00004571"/>
    </source>
</evidence>
<evidence type="ECO:0000256" key="4">
    <source>
        <dbReference type="ARBA" id="ARBA00022452"/>
    </source>
</evidence>
<dbReference type="InterPro" id="IPR037066">
    <property type="entry name" value="Plug_dom_sf"/>
</dbReference>
<dbReference type="SUPFAM" id="SSF56935">
    <property type="entry name" value="Porins"/>
    <property type="match status" value="1"/>
</dbReference>
<evidence type="ECO:0000256" key="14">
    <source>
        <dbReference type="RuleBase" id="RU003357"/>
    </source>
</evidence>
<evidence type="ECO:0000256" key="5">
    <source>
        <dbReference type="ARBA" id="ARBA00022692"/>
    </source>
</evidence>
<dbReference type="CDD" id="cd01347">
    <property type="entry name" value="ligand_gated_channel"/>
    <property type="match status" value="1"/>
</dbReference>
<evidence type="ECO:0000256" key="15">
    <source>
        <dbReference type="SAM" id="MobiDB-lite"/>
    </source>
</evidence>
<feature type="short sequence motif" description="TonB C-terminal box" evidence="13">
    <location>
        <begin position="749"/>
        <end position="766"/>
    </location>
</feature>
<keyword evidence="11 12" id="KW-0998">Cell outer membrane</keyword>
<dbReference type="GO" id="GO:0015344">
    <property type="term" value="F:siderophore uptake transmembrane transporter activity"/>
    <property type="evidence" value="ECO:0007669"/>
    <property type="project" value="TreeGrafter"/>
</dbReference>
<evidence type="ECO:0000256" key="2">
    <source>
        <dbReference type="ARBA" id="ARBA00008143"/>
    </source>
</evidence>
<evidence type="ECO:0000256" key="16">
    <source>
        <dbReference type="SAM" id="SignalP"/>
    </source>
</evidence>
<evidence type="ECO:0000256" key="6">
    <source>
        <dbReference type="ARBA" id="ARBA00022729"/>
    </source>
</evidence>
<dbReference type="EMBL" id="LR134481">
    <property type="protein sequence ID" value="VEI29261.1"/>
    <property type="molecule type" value="Genomic_DNA"/>
</dbReference>
<dbReference type="GO" id="GO:0044718">
    <property type="term" value="P:siderophore transmembrane transport"/>
    <property type="evidence" value="ECO:0007669"/>
    <property type="project" value="TreeGrafter"/>
</dbReference>
<dbReference type="Gene3D" id="2.40.170.20">
    <property type="entry name" value="TonB-dependent receptor, beta-barrel domain"/>
    <property type="match status" value="1"/>
</dbReference>
<dbReference type="PROSITE" id="PS01156">
    <property type="entry name" value="TONB_DEPENDENT_REC_2"/>
    <property type="match status" value="1"/>
</dbReference>
<dbReference type="RefSeq" id="WP_126469555.1">
    <property type="nucleotide sequence ID" value="NZ_LR134481.1"/>
</dbReference>
<feature type="region of interest" description="Disordered" evidence="15">
    <location>
        <begin position="384"/>
        <end position="404"/>
    </location>
</feature>
<feature type="signal peptide" evidence="16">
    <location>
        <begin position="1"/>
        <end position="22"/>
    </location>
</feature>
<evidence type="ECO:0000313" key="19">
    <source>
        <dbReference type="EMBL" id="VEI29261.1"/>
    </source>
</evidence>
<evidence type="ECO:0000256" key="9">
    <source>
        <dbReference type="ARBA" id="ARBA00023136"/>
    </source>
</evidence>
<keyword evidence="8 14" id="KW-0798">TonB box</keyword>
<keyword evidence="10" id="KW-0675">Receptor</keyword>
<dbReference type="PANTHER" id="PTHR30069:SF29">
    <property type="entry name" value="HEMOGLOBIN AND HEMOGLOBIN-HAPTOGLOBIN-BINDING PROTEIN 1-RELATED"/>
    <property type="match status" value="1"/>
</dbReference>
<evidence type="ECO:0000256" key="11">
    <source>
        <dbReference type="ARBA" id="ARBA00023237"/>
    </source>
</evidence>
<dbReference type="Pfam" id="PF00593">
    <property type="entry name" value="TonB_dep_Rec_b-barrel"/>
    <property type="match status" value="1"/>
</dbReference>
<feature type="chain" id="PRO_5018538755" evidence="16">
    <location>
        <begin position="23"/>
        <end position="766"/>
    </location>
</feature>
<keyword evidence="4 12" id="KW-1134">Transmembrane beta strand</keyword>
<accession>A0A3S4WQM9</accession>
<dbReference type="PANTHER" id="PTHR30069">
    <property type="entry name" value="TONB-DEPENDENT OUTER MEMBRANE RECEPTOR"/>
    <property type="match status" value="1"/>
</dbReference>
<evidence type="ECO:0000256" key="7">
    <source>
        <dbReference type="ARBA" id="ARBA00022737"/>
    </source>
</evidence>
<evidence type="ECO:0000256" key="10">
    <source>
        <dbReference type="ARBA" id="ARBA00023170"/>
    </source>
</evidence>
<dbReference type="GO" id="GO:0009279">
    <property type="term" value="C:cell outer membrane"/>
    <property type="evidence" value="ECO:0007669"/>
    <property type="project" value="UniProtKB-SubCell"/>
</dbReference>
<feature type="domain" description="TonB-dependent receptor-like beta-barrel" evidence="17">
    <location>
        <begin position="259"/>
        <end position="718"/>
    </location>
</feature>
<dbReference type="InterPro" id="IPR012910">
    <property type="entry name" value="Plug_dom"/>
</dbReference>
<organism evidence="19 20">
    <name type="scientific">Haemophilus parainfluenzae</name>
    <dbReference type="NCBI Taxonomy" id="729"/>
    <lineage>
        <taxon>Bacteria</taxon>
        <taxon>Pseudomonadati</taxon>
        <taxon>Pseudomonadota</taxon>
        <taxon>Gammaproteobacteria</taxon>
        <taxon>Pasteurellales</taxon>
        <taxon>Pasteurellaceae</taxon>
        <taxon>Haemophilus</taxon>
    </lineage>
</organism>
<feature type="domain" description="TonB-dependent receptor plug" evidence="18">
    <location>
        <begin position="47"/>
        <end position="149"/>
    </location>
</feature>
<dbReference type="InterPro" id="IPR010949">
    <property type="entry name" value="TonB_Hb/transfer/lactofer_rcpt"/>
</dbReference>
<keyword evidence="3 12" id="KW-0813">Transport</keyword>
<evidence type="ECO:0000259" key="18">
    <source>
        <dbReference type="Pfam" id="PF07715"/>
    </source>
</evidence>
<dbReference type="NCBIfam" id="TIGR01786">
    <property type="entry name" value="TonB-hemlactrns"/>
    <property type="match status" value="1"/>
</dbReference>
<protein>
    <submittedName>
        <fullName evidence="19">Heme uptake protein</fullName>
    </submittedName>
</protein>
<evidence type="ECO:0000259" key="17">
    <source>
        <dbReference type="Pfam" id="PF00593"/>
    </source>
</evidence>
<dbReference type="PROSITE" id="PS52016">
    <property type="entry name" value="TONB_DEPENDENT_REC_3"/>
    <property type="match status" value="1"/>
</dbReference>
<comment type="similarity">
    <text evidence="2">Belongs to the TonB-dependent receptor family. Hemoglobin/haptoglobin binding protein subfamily.</text>
</comment>
<reference evidence="19 20" key="1">
    <citation type="submission" date="2018-12" db="EMBL/GenBank/DDBJ databases">
        <authorList>
            <consortium name="Pathogen Informatics"/>
        </authorList>
    </citation>
    <scope>NUCLEOTIDE SEQUENCE [LARGE SCALE GENOMIC DNA]</scope>
    <source>
        <strain evidence="19 20">NCTC10665</strain>
    </source>
</reference>
<keyword evidence="5 12" id="KW-0812">Transmembrane</keyword>
<evidence type="ECO:0000313" key="20">
    <source>
        <dbReference type="Proteomes" id="UP000268879"/>
    </source>
</evidence>
<sequence>MTHKFLLSLGAFCVAFTLQAYAEEQTTLDTITVNANASEVKANQIKKTRKAIQEELVSDNYDLVRYATDVGISDNGRRNKGFAMRGVEGNRVGISIDGVNLPESEENSLYARYGNFNSSRLSIDPELVQGIDIMRGADSFNAGSGSLGGSVNYRTLGADDIILPNKKWGVLLKNGYASKNSEWTHTLGVAYKDDKFDATLLYSYRNGHEMKSRGKGQDILGNARGIPDPSHHKNHSYLAKVGYFITQTQRVSASFNAQKANNFVDEKSYQLAGLWRESDDISKRYNANVAYEYFPENSRWLSYLKTELDFQKTNIGSKNYKGGHRYNSDFSAYIGKDLIEIQDTSMNSRFMRASLRADFMPWESRFGSHQFTLRTGISQKDFDNRNDHEYPNVGANGSSAKDSESIQHPVRTRSFFAQLQDHVMWNDIFSSQLGIRYDWDELVPQDLKAFCRACSRKPASNTFQSLSGSFGLEAQLNDIWKIGYNISTGFRIPTASEMYFSFEHPAGNWRPNPDLKAEQALNQSIYIQAEYQLGTFGLNFYHTHYKNFLTEQESTYKKRNPYYNAYSASYGQQAYYTTIAQQAINIDQARISGIEFTSKVNLDQIISVIPQGWKFTANLGYAKGKLSGTEASLLSIQPIKVILGIGYEDPNDRWGVNVKASYLGAKKAKDAQIVQYSTNFVREVKTYPYLNNSAVLFDLYGFYKINQNITLRAGLYNLFNRKYHTWDTLRGINKISTTDSVDKEGKGLERFYAPGRNFAASVEIRF</sequence>